<accession>A0A2J6SVQ2</accession>
<dbReference type="GeneID" id="36583618"/>
<evidence type="ECO:0000256" key="3">
    <source>
        <dbReference type="ARBA" id="ARBA00023002"/>
    </source>
</evidence>
<dbReference type="SUPFAM" id="SSF51735">
    <property type="entry name" value="NAD(P)-binding Rossmann-fold domains"/>
    <property type="match status" value="1"/>
</dbReference>
<evidence type="ECO:0000256" key="4">
    <source>
        <dbReference type="SAM" id="SignalP"/>
    </source>
</evidence>
<dbReference type="GO" id="GO:0005737">
    <property type="term" value="C:cytoplasm"/>
    <property type="evidence" value="ECO:0007669"/>
    <property type="project" value="TreeGrafter"/>
</dbReference>
<dbReference type="PANTHER" id="PTHR44229">
    <property type="entry name" value="15-HYDROXYPROSTAGLANDIN DEHYDROGENASE [NAD(+)]"/>
    <property type="match status" value="1"/>
</dbReference>
<dbReference type="InterPro" id="IPR020904">
    <property type="entry name" value="Sc_DH/Rdtase_CS"/>
</dbReference>
<evidence type="ECO:0000313" key="5">
    <source>
        <dbReference type="EMBL" id="PMD54851.1"/>
    </source>
</evidence>
<feature type="chain" id="PRO_5014400313" evidence="4">
    <location>
        <begin position="21"/>
        <end position="250"/>
    </location>
</feature>
<dbReference type="Gene3D" id="3.40.50.720">
    <property type="entry name" value="NAD(P)-binding Rossmann-like Domain"/>
    <property type="match status" value="1"/>
</dbReference>
<keyword evidence="2" id="KW-0521">NADP</keyword>
<reference evidence="5 6" key="1">
    <citation type="submission" date="2016-04" db="EMBL/GenBank/DDBJ databases">
        <title>A degradative enzymes factory behind the ericoid mycorrhizal symbiosis.</title>
        <authorList>
            <consortium name="DOE Joint Genome Institute"/>
            <person name="Martino E."/>
            <person name="Morin E."/>
            <person name="Grelet G."/>
            <person name="Kuo A."/>
            <person name="Kohler A."/>
            <person name="Daghino S."/>
            <person name="Barry K."/>
            <person name="Choi C."/>
            <person name="Cichocki N."/>
            <person name="Clum A."/>
            <person name="Copeland A."/>
            <person name="Hainaut M."/>
            <person name="Haridas S."/>
            <person name="Labutti K."/>
            <person name="Lindquist E."/>
            <person name="Lipzen A."/>
            <person name="Khouja H.-R."/>
            <person name="Murat C."/>
            <person name="Ohm R."/>
            <person name="Olson A."/>
            <person name="Spatafora J."/>
            <person name="Veneault-Fourrey C."/>
            <person name="Henrissat B."/>
            <person name="Grigoriev I."/>
            <person name="Martin F."/>
            <person name="Perotto S."/>
        </authorList>
    </citation>
    <scope>NUCLEOTIDE SEQUENCE [LARGE SCALE GENOMIC DNA]</scope>
    <source>
        <strain evidence="5 6">E</strain>
    </source>
</reference>
<dbReference type="STRING" id="1095630.A0A2J6SVQ2"/>
<evidence type="ECO:0000256" key="1">
    <source>
        <dbReference type="ARBA" id="ARBA00006484"/>
    </source>
</evidence>
<evidence type="ECO:0000313" key="6">
    <source>
        <dbReference type="Proteomes" id="UP000235371"/>
    </source>
</evidence>
<protein>
    <submittedName>
        <fullName evidence="5">NAD(P)-binding protein</fullName>
    </submittedName>
</protein>
<keyword evidence="4" id="KW-0732">Signal</keyword>
<dbReference type="EMBL" id="KZ613856">
    <property type="protein sequence ID" value="PMD54851.1"/>
    <property type="molecule type" value="Genomic_DNA"/>
</dbReference>
<keyword evidence="3" id="KW-0560">Oxidoreductase</keyword>
<keyword evidence="6" id="KW-1185">Reference proteome</keyword>
<dbReference type="InParanoid" id="A0A2J6SVQ2"/>
<dbReference type="PRINTS" id="PR00081">
    <property type="entry name" value="GDHRDH"/>
</dbReference>
<dbReference type="Pfam" id="PF00106">
    <property type="entry name" value="adh_short"/>
    <property type="match status" value="1"/>
</dbReference>
<dbReference type="InterPro" id="IPR002347">
    <property type="entry name" value="SDR_fam"/>
</dbReference>
<evidence type="ECO:0000256" key="2">
    <source>
        <dbReference type="ARBA" id="ARBA00022857"/>
    </source>
</evidence>
<dbReference type="RefSeq" id="XP_024731755.1">
    <property type="nucleotide sequence ID" value="XM_024875538.1"/>
</dbReference>
<comment type="similarity">
    <text evidence="1">Belongs to the short-chain dehydrogenases/reductases (SDR) family.</text>
</comment>
<dbReference type="InterPro" id="IPR036291">
    <property type="entry name" value="NAD(P)-bd_dom_sf"/>
</dbReference>
<dbReference type="Proteomes" id="UP000235371">
    <property type="component" value="Unassembled WGS sequence"/>
</dbReference>
<dbReference type="AlphaFoldDB" id="A0A2J6SVQ2"/>
<dbReference type="PANTHER" id="PTHR44229:SF4">
    <property type="entry name" value="15-HYDROXYPROSTAGLANDIN DEHYDROGENASE [NAD(+)]"/>
    <property type="match status" value="1"/>
</dbReference>
<proteinExistence type="inferred from homology"/>
<feature type="signal peptide" evidence="4">
    <location>
        <begin position="1"/>
        <end position="20"/>
    </location>
</feature>
<dbReference type="OrthoDB" id="37659at2759"/>
<name>A0A2J6SVQ2_9HELO</name>
<dbReference type="PROSITE" id="PS00061">
    <property type="entry name" value="ADH_SHORT"/>
    <property type="match status" value="1"/>
</dbReference>
<sequence>MPGSGIGLAVASYLLSQGWLVVISDKDAVAGEKAAAELGCKFFAADITNYDQLAQTFALTWQQYHRLDFEHYYDEEPLVVSSDGFESLPIPAFLMTAKVNFIGTLQTAYLAQHYLARNGGGSLIFTASSGSLYPSAAVPVYSASKHGVLGFAQSIAKYSWEEKNIRVNSLCPGTIITGLTDEKNWARFPKAHLTPMKKLVDVVGILLDDPAIHGKAVEISGLNHYFHSPRTPVDESMVVAVDEVQSRSFL</sequence>
<dbReference type="GO" id="GO:0016616">
    <property type="term" value="F:oxidoreductase activity, acting on the CH-OH group of donors, NAD or NADP as acceptor"/>
    <property type="evidence" value="ECO:0007669"/>
    <property type="project" value="TreeGrafter"/>
</dbReference>
<organism evidence="5 6">
    <name type="scientific">Hyaloscypha bicolor E</name>
    <dbReference type="NCBI Taxonomy" id="1095630"/>
    <lineage>
        <taxon>Eukaryota</taxon>
        <taxon>Fungi</taxon>
        <taxon>Dikarya</taxon>
        <taxon>Ascomycota</taxon>
        <taxon>Pezizomycotina</taxon>
        <taxon>Leotiomycetes</taxon>
        <taxon>Helotiales</taxon>
        <taxon>Hyaloscyphaceae</taxon>
        <taxon>Hyaloscypha</taxon>
        <taxon>Hyaloscypha bicolor</taxon>
    </lineage>
</organism>
<gene>
    <name evidence="5" type="ORF">K444DRAFT_538431</name>
</gene>